<dbReference type="SUPFAM" id="SSF144083">
    <property type="entry name" value="Magnesium transport protein CorA, transmembrane region"/>
    <property type="match status" value="1"/>
</dbReference>
<dbReference type="InterPro" id="IPR045861">
    <property type="entry name" value="CorA_cytoplasmic_dom"/>
</dbReference>
<dbReference type="GO" id="GO:0000287">
    <property type="term" value="F:magnesium ion binding"/>
    <property type="evidence" value="ECO:0007669"/>
    <property type="project" value="TreeGrafter"/>
</dbReference>
<evidence type="ECO:0000256" key="1">
    <source>
        <dbReference type="ARBA" id="ARBA00004651"/>
    </source>
</evidence>
<dbReference type="RefSeq" id="WP_272738149.1">
    <property type="nucleotide sequence ID" value="NZ_CP116942.1"/>
</dbReference>
<dbReference type="CDD" id="cd12830">
    <property type="entry name" value="MtCorA-like"/>
    <property type="match status" value="1"/>
</dbReference>
<feature type="transmembrane region" description="Helical" evidence="12">
    <location>
        <begin position="294"/>
        <end position="314"/>
    </location>
</feature>
<dbReference type="EMBL" id="CP116942">
    <property type="protein sequence ID" value="WCO68633.1"/>
    <property type="molecule type" value="Genomic_DNA"/>
</dbReference>
<keyword evidence="5 12" id="KW-0812">Transmembrane</keyword>
<keyword evidence="9 12" id="KW-0472">Membrane</keyword>
<dbReference type="FunFam" id="1.20.58.340:FF:000004">
    <property type="entry name" value="Magnesium transport protein CorA"/>
    <property type="match status" value="1"/>
</dbReference>
<organism evidence="13 14">
    <name type="scientific">Iamia majanohamensis</name>
    <dbReference type="NCBI Taxonomy" id="467976"/>
    <lineage>
        <taxon>Bacteria</taxon>
        <taxon>Bacillati</taxon>
        <taxon>Actinomycetota</taxon>
        <taxon>Acidimicrobiia</taxon>
        <taxon>Acidimicrobiales</taxon>
        <taxon>Iamiaceae</taxon>
        <taxon>Iamia</taxon>
    </lineage>
</organism>
<keyword evidence="6" id="KW-0460">Magnesium</keyword>
<dbReference type="Gene3D" id="3.30.460.20">
    <property type="entry name" value="CorA soluble domain-like"/>
    <property type="match status" value="1"/>
</dbReference>
<dbReference type="KEGG" id="ima:PO878_07810"/>
<evidence type="ECO:0000256" key="4">
    <source>
        <dbReference type="ARBA" id="ARBA00022475"/>
    </source>
</evidence>
<evidence type="ECO:0000313" key="14">
    <source>
        <dbReference type="Proteomes" id="UP001216390"/>
    </source>
</evidence>
<evidence type="ECO:0000256" key="6">
    <source>
        <dbReference type="ARBA" id="ARBA00022842"/>
    </source>
</evidence>
<evidence type="ECO:0000256" key="7">
    <source>
        <dbReference type="ARBA" id="ARBA00022989"/>
    </source>
</evidence>
<feature type="transmembrane region" description="Helical" evidence="12">
    <location>
        <begin position="263"/>
        <end position="282"/>
    </location>
</feature>
<dbReference type="InterPro" id="IPR002523">
    <property type="entry name" value="MgTranspt_CorA/ZnTranspt_ZntB"/>
</dbReference>
<sequence>MIVDCAVYRDGARVDRPATIAGATDDDPGCFTWIGMHDPTPEEIDEVGEECALHELLVEDVRNAHQRAKWDAFEETVLVVLKTALYRPPDQVEIGELQVILGRGYVVTVRHGDAAALGEVRRRLEADPDLLRLGPLAVLYGIADHVVDAYSPVLSELETDVDEAEQAVFSPERTNEAPRVYRLKRQVLELRRNIVPVGAVVDSLCQPEPHGVPPQLVDYFTDVADHAHRVMGRVEVARELLTDALNANLAQQGVQQNEDMRRISAWAAVFAAPTLLAGVWGMNFERMPELDNALGYPLAVLAMVALSGTLIAIFRRAGWL</sequence>
<evidence type="ECO:0000256" key="2">
    <source>
        <dbReference type="ARBA" id="ARBA00009765"/>
    </source>
</evidence>
<keyword evidence="14" id="KW-1185">Reference proteome</keyword>
<dbReference type="GO" id="GO:0015087">
    <property type="term" value="F:cobalt ion transmembrane transporter activity"/>
    <property type="evidence" value="ECO:0007669"/>
    <property type="project" value="TreeGrafter"/>
</dbReference>
<evidence type="ECO:0000313" key="13">
    <source>
        <dbReference type="EMBL" id="WCO68633.1"/>
    </source>
</evidence>
<dbReference type="GO" id="GO:0005886">
    <property type="term" value="C:plasma membrane"/>
    <property type="evidence" value="ECO:0007669"/>
    <property type="project" value="UniProtKB-SubCell"/>
</dbReference>
<protein>
    <submittedName>
        <fullName evidence="13">Magnesium and cobalt transport protein CorA</fullName>
    </submittedName>
</protein>
<comment type="catalytic activity">
    <reaction evidence="10">
        <text>Mg(2+)(in) = Mg(2+)(out)</text>
        <dbReference type="Rhea" id="RHEA:29827"/>
        <dbReference type="ChEBI" id="CHEBI:18420"/>
    </reaction>
</comment>
<keyword evidence="3" id="KW-0813">Transport</keyword>
<dbReference type="Gene3D" id="1.20.58.340">
    <property type="entry name" value="Magnesium transport protein CorA, transmembrane region"/>
    <property type="match status" value="2"/>
</dbReference>
<dbReference type="InterPro" id="IPR045863">
    <property type="entry name" value="CorA_TM1_TM2"/>
</dbReference>
<evidence type="ECO:0000256" key="10">
    <source>
        <dbReference type="ARBA" id="ARBA00034269"/>
    </source>
</evidence>
<dbReference type="PANTHER" id="PTHR46494:SF1">
    <property type="entry name" value="CORA FAMILY METAL ION TRANSPORTER (EUROFUNG)"/>
    <property type="match status" value="1"/>
</dbReference>
<dbReference type="Pfam" id="PF01544">
    <property type="entry name" value="CorA"/>
    <property type="match status" value="1"/>
</dbReference>
<accession>A0AAF0BX17</accession>
<dbReference type="Proteomes" id="UP001216390">
    <property type="component" value="Chromosome"/>
</dbReference>
<dbReference type="AlphaFoldDB" id="A0AAF0BX17"/>
<comment type="subcellular location">
    <subcellularLocation>
        <location evidence="1">Cell membrane</location>
        <topology evidence="1">Multi-pass membrane protein</topology>
    </subcellularLocation>
</comment>
<dbReference type="PANTHER" id="PTHR46494">
    <property type="entry name" value="CORA FAMILY METAL ION TRANSPORTER (EUROFUNG)"/>
    <property type="match status" value="1"/>
</dbReference>
<name>A0AAF0BX17_9ACTN</name>
<keyword evidence="7 12" id="KW-1133">Transmembrane helix</keyword>
<dbReference type="GO" id="GO:0015095">
    <property type="term" value="F:magnesium ion transmembrane transporter activity"/>
    <property type="evidence" value="ECO:0007669"/>
    <property type="project" value="TreeGrafter"/>
</dbReference>
<evidence type="ECO:0000256" key="5">
    <source>
        <dbReference type="ARBA" id="ARBA00022692"/>
    </source>
</evidence>
<evidence type="ECO:0000256" key="9">
    <source>
        <dbReference type="ARBA" id="ARBA00023136"/>
    </source>
</evidence>
<keyword evidence="8" id="KW-0406">Ion transport</keyword>
<comment type="similarity">
    <text evidence="2">Belongs to the CorA metal ion transporter (MIT) (TC 1.A.35) family.</text>
</comment>
<keyword evidence="4" id="KW-1003">Cell membrane</keyword>
<gene>
    <name evidence="13" type="ORF">PO878_07810</name>
</gene>
<reference evidence="13" key="1">
    <citation type="submission" date="2023-01" db="EMBL/GenBank/DDBJ databases">
        <title>The diversity of Class Acidimicrobiia in South China Sea sediment environments and the proposal of Iamia marina sp. nov., a novel species of the genus Iamia.</title>
        <authorList>
            <person name="He Y."/>
            <person name="Tian X."/>
        </authorList>
    </citation>
    <scope>NUCLEOTIDE SEQUENCE</scope>
    <source>
        <strain evidence="13">DSM 19957</strain>
    </source>
</reference>
<comment type="function">
    <text evidence="11">Mediates influx of magnesium ions. Alternates between open and closed states. Activated by low cytoplasmic Mg(2+) levels. Inactive when cytoplasmic Mg(2+) levels are high.</text>
</comment>
<evidence type="ECO:0000256" key="11">
    <source>
        <dbReference type="ARBA" id="ARBA00045497"/>
    </source>
</evidence>
<proteinExistence type="inferred from homology"/>
<evidence type="ECO:0000256" key="3">
    <source>
        <dbReference type="ARBA" id="ARBA00022448"/>
    </source>
</evidence>
<dbReference type="GO" id="GO:0050897">
    <property type="term" value="F:cobalt ion binding"/>
    <property type="evidence" value="ECO:0007669"/>
    <property type="project" value="TreeGrafter"/>
</dbReference>
<evidence type="ECO:0000256" key="8">
    <source>
        <dbReference type="ARBA" id="ARBA00023065"/>
    </source>
</evidence>
<evidence type="ECO:0000256" key="12">
    <source>
        <dbReference type="SAM" id="Phobius"/>
    </source>
</evidence>
<dbReference type="SUPFAM" id="SSF143865">
    <property type="entry name" value="CorA soluble domain-like"/>
    <property type="match status" value="1"/>
</dbReference>